<dbReference type="SUPFAM" id="SSF56954">
    <property type="entry name" value="Outer membrane efflux proteins (OEP)"/>
    <property type="match status" value="1"/>
</dbReference>
<organism evidence="2 3">
    <name type="scientific">Zoogloea oleivorans</name>
    <dbReference type="NCBI Taxonomy" id="1552750"/>
    <lineage>
        <taxon>Bacteria</taxon>
        <taxon>Pseudomonadati</taxon>
        <taxon>Pseudomonadota</taxon>
        <taxon>Betaproteobacteria</taxon>
        <taxon>Rhodocyclales</taxon>
        <taxon>Zoogloeaceae</taxon>
        <taxon>Zoogloea</taxon>
    </lineage>
</organism>
<dbReference type="GO" id="GO:0015562">
    <property type="term" value="F:efflux transmembrane transporter activity"/>
    <property type="evidence" value="ECO:0007669"/>
    <property type="project" value="InterPro"/>
</dbReference>
<dbReference type="EMBL" id="SDKK01000033">
    <property type="protein sequence ID" value="TYC52408.1"/>
    <property type="molecule type" value="Genomic_DNA"/>
</dbReference>
<name>A0A6C2CET8_9RHOO</name>
<dbReference type="Proteomes" id="UP000389128">
    <property type="component" value="Unassembled WGS sequence"/>
</dbReference>
<evidence type="ECO:0000256" key="1">
    <source>
        <dbReference type="SAM" id="SignalP"/>
    </source>
</evidence>
<accession>A0A6C2CET8</accession>
<protein>
    <submittedName>
        <fullName evidence="2">TolC family protein</fullName>
    </submittedName>
</protein>
<sequence>MRTPSPLLLAALLLPLPCLVQAADATRLSLADAEKRLLETNPAILQAKAAVAGARAGIDMAGARPNPTLTASVTSINPSRNSGAAWDRPMDSVLRVDQLLERGDKRDLRLRAA</sequence>
<dbReference type="AlphaFoldDB" id="A0A6C2CET8"/>
<keyword evidence="1" id="KW-0732">Signal</keyword>
<gene>
    <name evidence="2" type="ORF">ETQ85_22865</name>
</gene>
<comment type="caution">
    <text evidence="2">The sequence shown here is derived from an EMBL/GenBank/DDBJ whole genome shotgun (WGS) entry which is preliminary data.</text>
</comment>
<evidence type="ECO:0000313" key="2">
    <source>
        <dbReference type="EMBL" id="TYC52408.1"/>
    </source>
</evidence>
<feature type="non-terminal residue" evidence="2">
    <location>
        <position position="113"/>
    </location>
</feature>
<feature type="chain" id="PRO_5025410470" evidence="1">
    <location>
        <begin position="23"/>
        <end position="113"/>
    </location>
</feature>
<feature type="signal peptide" evidence="1">
    <location>
        <begin position="1"/>
        <end position="22"/>
    </location>
</feature>
<dbReference type="Gene3D" id="1.20.1600.10">
    <property type="entry name" value="Outer membrane efflux proteins (OEP)"/>
    <property type="match status" value="1"/>
</dbReference>
<proteinExistence type="predicted"/>
<evidence type="ECO:0000313" key="3">
    <source>
        <dbReference type="Proteomes" id="UP000389128"/>
    </source>
</evidence>
<keyword evidence="3" id="KW-1185">Reference proteome</keyword>
<reference evidence="2 3" key="1">
    <citation type="submission" date="2019-01" db="EMBL/GenBank/DDBJ databases">
        <title>Zoogloea oleivorans genome sequencing and assembly.</title>
        <authorList>
            <person name="Tancsics A."/>
            <person name="Farkas M."/>
            <person name="Kriszt B."/>
            <person name="Maroti G."/>
            <person name="Horvath B."/>
        </authorList>
    </citation>
    <scope>NUCLEOTIDE SEQUENCE [LARGE SCALE GENOMIC DNA]</scope>
    <source>
        <strain evidence="2 3">Buc</strain>
    </source>
</reference>
<dbReference type="RefSeq" id="WP_187394825.1">
    <property type="nucleotide sequence ID" value="NZ_SDKK01000033.1"/>
</dbReference>